<keyword evidence="1" id="KW-1133">Transmembrane helix</keyword>
<reference evidence="2 3" key="1">
    <citation type="journal article" date="2017" name="Genome Announc.">
        <title>Draft Genome Sequence of Romboutsia maritimum sp. nov. Strain CCRI-22766(T), Isolated from Coastal Estuarine Mud.</title>
        <authorList>
            <person name="Maheux A.F."/>
            <person name="Boudreau D.K."/>
            <person name="Berube E."/>
            <person name="Boissinot M."/>
            <person name="Raymond F."/>
            <person name="Brodeur S."/>
            <person name="Corbeil J."/>
            <person name="Brightwell G."/>
            <person name="Broda D."/>
            <person name="Omar R.F."/>
            <person name="Bergeron M.G."/>
        </authorList>
    </citation>
    <scope>NUCLEOTIDE SEQUENCE [LARGE SCALE GENOMIC DNA]</scope>
    <source>
        <strain evidence="2 3">CCRI-22766</strain>
    </source>
</reference>
<keyword evidence="1" id="KW-0472">Membrane</keyword>
<organism evidence="2 3">
    <name type="scientific">Romboutsia maritimum</name>
    <dbReference type="NCBI Taxonomy" id="2020948"/>
    <lineage>
        <taxon>Bacteria</taxon>
        <taxon>Bacillati</taxon>
        <taxon>Bacillota</taxon>
        <taxon>Clostridia</taxon>
        <taxon>Peptostreptococcales</taxon>
        <taxon>Peptostreptococcaceae</taxon>
        <taxon>Romboutsia</taxon>
    </lineage>
</organism>
<dbReference type="OrthoDB" id="9888516at2"/>
<feature type="transmembrane region" description="Helical" evidence="1">
    <location>
        <begin position="35"/>
        <end position="56"/>
    </location>
</feature>
<comment type="caution">
    <text evidence="2">The sequence shown here is derived from an EMBL/GenBank/DDBJ whole genome shotgun (WGS) entry which is preliminary data.</text>
</comment>
<keyword evidence="1" id="KW-0812">Transmembrane</keyword>
<evidence type="ECO:0000313" key="2">
    <source>
        <dbReference type="EMBL" id="RDY24604.1"/>
    </source>
</evidence>
<name>A0A371IVU4_9FIRM</name>
<dbReference type="AlphaFoldDB" id="A0A371IVU4"/>
<gene>
    <name evidence="2" type="ORF">CHF27_002890</name>
</gene>
<sequence length="218" mass="25315">MEIVIYSLVFLLVSLLISLYKFYKNKKYNSQLKNTRLKFLIILEIILMSIGSLYAFSMINRDSATFNQVDMSRDDGTLVLTYELEGLPNNKNYDLNFNIKSNNSNDLIIKPKDEKPIGTSSIYYSKEQENPKVIFKIDENDNCIIDVIGRDKDKQKVEDNYKFKFKRVKNELSDMMGLEVDIPYNKKGKISKRENNIGIYGSENNNKSTSVYMNICSK</sequence>
<protein>
    <submittedName>
        <fullName evidence="2">Uncharacterized protein</fullName>
    </submittedName>
</protein>
<evidence type="ECO:0000256" key="1">
    <source>
        <dbReference type="SAM" id="Phobius"/>
    </source>
</evidence>
<accession>A0A371IVU4</accession>
<evidence type="ECO:0000313" key="3">
    <source>
        <dbReference type="Proteomes" id="UP000243494"/>
    </source>
</evidence>
<dbReference type="EMBL" id="NOJZ02000002">
    <property type="protein sequence ID" value="RDY24604.1"/>
    <property type="molecule type" value="Genomic_DNA"/>
</dbReference>
<dbReference type="Proteomes" id="UP000243494">
    <property type="component" value="Unassembled WGS sequence"/>
</dbReference>
<keyword evidence="3" id="KW-1185">Reference proteome</keyword>
<feature type="transmembrane region" description="Helical" evidence="1">
    <location>
        <begin position="6"/>
        <end position="23"/>
    </location>
</feature>
<dbReference type="RefSeq" id="WP_095405990.1">
    <property type="nucleotide sequence ID" value="NZ_NOJZ02000002.1"/>
</dbReference>
<proteinExistence type="predicted"/>